<evidence type="ECO:0000259" key="3">
    <source>
        <dbReference type="Pfam" id="PF02771"/>
    </source>
</evidence>
<dbReference type="InterPro" id="IPR037069">
    <property type="entry name" value="AcylCoA_DH/ox_N_sf"/>
</dbReference>
<organism evidence="4 5">
    <name type="scientific">Noviherbaspirillum pedocola</name>
    <dbReference type="NCBI Taxonomy" id="2801341"/>
    <lineage>
        <taxon>Bacteria</taxon>
        <taxon>Pseudomonadati</taxon>
        <taxon>Pseudomonadota</taxon>
        <taxon>Betaproteobacteria</taxon>
        <taxon>Burkholderiales</taxon>
        <taxon>Oxalobacteraceae</taxon>
        <taxon>Noviherbaspirillum</taxon>
    </lineage>
</organism>
<dbReference type="GO" id="GO:0016627">
    <property type="term" value="F:oxidoreductase activity, acting on the CH-CH group of donors"/>
    <property type="evidence" value="ECO:0007669"/>
    <property type="project" value="InterPro"/>
</dbReference>
<protein>
    <submittedName>
        <fullName evidence="4">Acyl-CoA dehydrogenase family protein</fullName>
    </submittedName>
</protein>
<name>A0A934W4M7_9BURK</name>
<dbReference type="InterPro" id="IPR052161">
    <property type="entry name" value="Mycobact_Acyl-CoA_DH"/>
</dbReference>
<dbReference type="AlphaFoldDB" id="A0A934W4M7"/>
<comment type="caution">
    <text evidence="4">The sequence shown here is derived from an EMBL/GenBank/DDBJ whole genome shotgun (WGS) entry which is preliminary data.</text>
</comment>
<feature type="domain" description="Acyl-CoA dehydrogenase/oxidase N-terminal" evidence="3">
    <location>
        <begin position="2"/>
        <end position="59"/>
    </location>
</feature>
<dbReference type="PANTHER" id="PTHR43292:SF3">
    <property type="entry name" value="ACYL-COA DEHYDROGENASE FADE29"/>
    <property type="match status" value="1"/>
</dbReference>
<dbReference type="InterPro" id="IPR009100">
    <property type="entry name" value="AcylCoA_DH/oxidase_NM_dom_sf"/>
</dbReference>
<keyword evidence="5" id="KW-1185">Reference proteome</keyword>
<dbReference type="Gene3D" id="1.10.540.10">
    <property type="entry name" value="Acyl-CoA dehydrogenase/oxidase, N-terminal domain"/>
    <property type="match status" value="1"/>
</dbReference>
<evidence type="ECO:0000256" key="2">
    <source>
        <dbReference type="SAM" id="MobiDB-lite"/>
    </source>
</evidence>
<evidence type="ECO:0000313" key="5">
    <source>
        <dbReference type="Proteomes" id="UP000622890"/>
    </source>
</evidence>
<accession>A0A934W4M7</accession>
<dbReference type="InterPro" id="IPR013786">
    <property type="entry name" value="AcylCoA_DH/ox_N"/>
</dbReference>
<feature type="region of interest" description="Disordered" evidence="2">
    <location>
        <begin position="53"/>
        <end position="74"/>
    </location>
</feature>
<sequence length="74" mass="8156">MEYGGTGWTPIQHYILAYELAEADAPVLAPNATRMVAPVLIAFGSEEQKQRWLPGIRNGDGDGDGYWAQDYSEP</sequence>
<dbReference type="EMBL" id="JAEPBG010000025">
    <property type="protein sequence ID" value="MBK4738701.1"/>
    <property type="molecule type" value="Genomic_DNA"/>
</dbReference>
<keyword evidence="1" id="KW-0560">Oxidoreductase</keyword>
<proteinExistence type="predicted"/>
<dbReference type="GO" id="GO:0050660">
    <property type="term" value="F:flavin adenine dinucleotide binding"/>
    <property type="evidence" value="ECO:0007669"/>
    <property type="project" value="InterPro"/>
</dbReference>
<dbReference type="Pfam" id="PF02771">
    <property type="entry name" value="Acyl-CoA_dh_N"/>
    <property type="match status" value="1"/>
</dbReference>
<dbReference type="GO" id="GO:0005886">
    <property type="term" value="C:plasma membrane"/>
    <property type="evidence" value="ECO:0007669"/>
    <property type="project" value="TreeGrafter"/>
</dbReference>
<reference evidence="4" key="1">
    <citation type="submission" date="2021-01" db="EMBL/GenBank/DDBJ databases">
        <title>Genome sequence of strain Noviherbaspirillum sp. DKR-6.</title>
        <authorList>
            <person name="Chaudhary D.K."/>
        </authorList>
    </citation>
    <scope>NUCLEOTIDE SEQUENCE</scope>
    <source>
        <strain evidence="4">DKR-6</strain>
    </source>
</reference>
<dbReference type="PANTHER" id="PTHR43292">
    <property type="entry name" value="ACYL-COA DEHYDROGENASE"/>
    <property type="match status" value="1"/>
</dbReference>
<evidence type="ECO:0000256" key="1">
    <source>
        <dbReference type="ARBA" id="ARBA00023002"/>
    </source>
</evidence>
<evidence type="ECO:0000313" key="4">
    <source>
        <dbReference type="EMBL" id="MBK4738701.1"/>
    </source>
</evidence>
<dbReference type="SUPFAM" id="SSF56645">
    <property type="entry name" value="Acyl-CoA dehydrogenase NM domain-like"/>
    <property type="match status" value="1"/>
</dbReference>
<dbReference type="Proteomes" id="UP000622890">
    <property type="component" value="Unassembled WGS sequence"/>
</dbReference>
<dbReference type="RefSeq" id="WP_200598071.1">
    <property type="nucleotide sequence ID" value="NZ_JAEPBG010000025.1"/>
</dbReference>
<gene>
    <name evidence="4" type="ORF">JJB74_29160</name>
</gene>